<accession>A0A2P5BAB3</accession>
<feature type="region of interest" description="Disordered" evidence="1">
    <location>
        <begin position="235"/>
        <end position="275"/>
    </location>
</feature>
<sequence length="275" mass="28774">MSCHNHYNIYVLTCPLSRATSRGERPRSFGIVGSAPISISISTIGRSPLAAALYNAVRPSRLLASLSAPDSTNARAHLTFPFPAATCRGVLPSLSPRSNEPDPLALTNLRTSSVRSNAAATCNSVPSSPSSLLSWFRSASSVPTRPRATAPIFNPESRSNLTIPPGIDSDSSADNSARTDFRRLIRLLAASQSPRPTAWRRRAGPTNATLSLWSRRVRVGGEPGADGVGVGFIRPGPGEEGVRGGLDEEPIGGGARVGGREVSLGLEDDLEGGAG</sequence>
<gene>
    <name evidence="2" type="ORF">TorRG33x02_327990</name>
</gene>
<evidence type="ECO:0000313" key="2">
    <source>
        <dbReference type="EMBL" id="PON45733.1"/>
    </source>
</evidence>
<reference evidence="3" key="1">
    <citation type="submission" date="2016-06" db="EMBL/GenBank/DDBJ databases">
        <title>Parallel loss of symbiosis genes in relatives of nitrogen-fixing non-legume Parasponia.</title>
        <authorList>
            <person name="Van Velzen R."/>
            <person name="Holmer R."/>
            <person name="Bu F."/>
            <person name="Rutten L."/>
            <person name="Van Zeijl A."/>
            <person name="Liu W."/>
            <person name="Santuari L."/>
            <person name="Cao Q."/>
            <person name="Sharma T."/>
            <person name="Shen D."/>
            <person name="Roswanjaya Y."/>
            <person name="Wardhani T."/>
            <person name="Kalhor M.S."/>
            <person name="Jansen J."/>
            <person name="Van den Hoogen J."/>
            <person name="Gungor B."/>
            <person name="Hartog M."/>
            <person name="Hontelez J."/>
            <person name="Verver J."/>
            <person name="Yang W.-C."/>
            <person name="Schijlen E."/>
            <person name="Repin R."/>
            <person name="Schilthuizen M."/>
            <person name="Schranz E."/>
            <person name="Heidstra R."/>
            <person name="Miyata K."/>
            <person name="Fedorova E."/>
            <person name="Kohlen W."/>
            <person name="Bisseling T."/>
            <person name="Smit S."/>
            <person name="Geurts R."/>
        </authorList>
    </citation>
    <scope>NUCLEOTIDE SEQUENCE [LARGE SCALE GENOMIC DNA]</scope>
    <source>
        <strain evidence="3">cv. RG33-2</strain>
    </source>
</reference>
<keyword evidence="3" id="KW-1185">Reference proteome</keyword>
<evidence type="ECO:0000256" key="1">
    <source>
        <dbReference type="SAM" id="MobiDB-lite"/>
    </source>
</evidence>
<dbReference type="AlphaFoldDB" id="A0A2P5BAB3"/>
<dbReference type="Proteomes" id="UP000237000">
    <property type="component" value="Unassembled WGS sequence"/>
</dbReference>
<dbReference type="EMBL" id="JXTC01000567">
    <property type="protein sequence ID" value="PON45733.1"/>
    <property type="molecule type" value="Genomic_DNA"/>
</dbReference>
<feature type="region of interest" description="Disordered" evidence="1">
    <location>
        <begin position="146"/>
        <end position="175"/>
    </location>
</feature>
<organism evidence="2 3">
    <name type="scientific">Trema orientale</name>
    <name type="common">Charcoal tree</name>
    <name type="synonym">Celtis orientalis</name>
    <dbReference type="NCBI Taxonomy" id="63057"/>
    <lineage>
        <taxon>Eukaryota</taxon>
        <taxon>Viridiplantae</taxon>
        <taxon>Streptophyta</taxon>
        <taxon>Embryophyta</taxon>
        <taxon>Tracheophyta</taxon>
        <taxon>Spermatophyta</taxon>
        <taxon>Magnoliopsida</taxon>
        <taxon>eudicotyledons</taxon>
        <taxon>Gunneridae</taxon>
        <taxon>Pentapetalae</taxon>
        <taxon>rosids</taxon>
        <taxon>fabids</taxon>
        <taxon>Rosales</taxon>
        <taxon>Cannabaceae</taxon>
        <taxon>Trema</taxon>
    </lineage>
</organism>
<dbReference type="InParanoid" id="A0A2P5BAB3"/>
<proteinExistence type="predicted"/>
<protein>
    <submittedName>
        <fullName evidence="2">Uncharacterized protein</fullName>
    </submittedName>
</protein>
<name>A0A2P5BAB3_TREOI</name>
<evidence type="ECO:0000313" key="3">
    <source>
        <dbReference type="Proteomes" id="UP000237000"/>
    </source>
</evidence>
<feature type="compositionally biased region" description="Acidic residues" evidence="1">
    <location>
        <begin position="266"/>
        <end position="275"/>
    </location>
</feature>
<comment type="caution">
    <text evidence="2">The sequence shown here is derived from an EMBL/GenBank/DDBJ whole genome shotgun (WGS) entry which is preliminary data.</text>
</comment>